<name>A0A7X4HHQ5_9BURK</name>
<dbReference type="InterPro" id="IPR050194">
    <property type="entry name" value="Glycosyltransferase_grp1"/>
</dbReference>
<feature type="domain" description="Glycosyltransferase subfamily 4-like N-terminal" evidence="1">
    <location>
        <begin position="28"/>
        <end position="214"/>
    </location>
</feature>
<evidence type="ECO:0000259" key="1">
    <source>
        <dbReference type="Pfam" id="PF13439"/>
    </source>
</evidence>
<dbReference type="SUPFAM" id="SSF53756">
    <property type="entry name" value="UDP-Glycosyltransferase/glycogen phosphorylase"/>
    <property type="match status" value="1"/>
</dbReference>
<keyword evidence="2" id="KW-0808">Transferase</keyword>
<gene>
    <name evidence="2" type="ORF">GTP77_29665</name>
</gene>
<sequence length="268" mass="29473">MKDGPMKLERTQQPLRILLVHNRYRERGGEDVVAEAEARLLRAAGHAVQVYERDSAELVQAPLRGAFSAFWSPRAVRDIERLCDAARPDVLHLHNTFPLISPAPHWLGSRRRIPVVQTLHNFRLLCPQAMLLREGRVCRDCVGHAPWRAVTRACYHGSVLQSGAAAAALATHRLLGSYRRPGTRFIALSHFSRAQFIAGGLPAMRIDVKPNFVEPGPEPAWQGRAGGLFVGRLAEEKGVKVLQAALQRLPGDAAALRVRLVGDGPLAA</sequence>
<comment type="caution">
    <text evidence="2">The sequence shown here is derived from an EMBL/GenBank/DDBJ whole genome shotgun (WGS) entry which is preliminary data.</text>
</comment>
<dbReference type="PANTHER" id="PTHR45947">
    <property type="entry name" value="SULFOQUINOVOSYL TRANSFERASE SQD2"/>
    <property type="match status" value="1"/>
</dbReference>
<dbReference type="AlphaFoldDB" id="A0A7X4HHQ5"/>
<feature type="non-terminal residue" evidence="2">
    <location>
        <position position="268"/>
    </location>
</feature>
<dbReference type="Proteomes" id="UP000450676">
    <property type="component" value="Unassembled WGS sequence"/>
</dbReference>
<protein>
    <submittedName>
        <fullName evidence="2">Glycosyltransferase</fullName>
    </submittedName>
</protein>
<dbReference type="PANTHER" id="PTHR45947:SF13">
    <property type="entry name" value="TRANSFERASE"/>
    <property type="match status" value="1"/>
</dbReference>
<keyword evidence="3" id="KW-1185">Reference proteome</keyword>
<dbReference type="GO" id="GO:0016757">
    <property type="term" value="F:glycosyltransferase activity"/>
    <property type="evidence" value="ECO:0007669"/>
    <property type="project" value="TreeGrafter"/>
</dbReference>
<dbReference type="InterPro" id="IPR028098">
    <property type="entry name" value="Glyco_trans_4-like_N"/>
</dbReference>
<dbReference type="Pfam" id="PF13439">
    <property type="entry name" value="Glyco_transf_4"/>
    <property type="match status" value="1"/>
</dbReference>
<proteinExistence type="predicted"/>
<dbReference type="Gene3D" id="3.40.50.2000">
    <property type="entry name" value="Glycogen Phosphorylase B"/>
    <property type="match status" value="3"/>
</dbReference>
<accession>A0A7X4HHQ5</accession>
<evidence type="ECO:0000313" key="2">
    <source>
        <dbReference type="EMBL" id="MYN11478.1"/>
    </source>
</evidence>
<evidence type="ECO:0000313" key="3">
    <source>
        <dbReference type="Proteomes" id="UP000450676"/>
    </source>
</evidence>
<dbReference type="EMBL" id="WWCU01000095">
    <property type="protein sequence ID" value="MYN11478.1"/>
    <property type="molecule type" value="Genomic_DNA"/>
</dbReference>
<reference evidence="2 3" key="1">
    <citation type="submission" date="2019-12" db="EMBL/GenBank/DDBJ databases">
        <title>Novel species isolated from a subtropical stream in China.</title>
        <authorList>
            <person name="Lu H."/>
        </authorList>
    </citation>
    <scope>NUCLEOTIDE SEQUENCE [LARGE SCALE GENOMIC DNA]</scope>
    <source>
        <strain evidence="2 3">FT127W</strain>
    </source>
</reference>
<organism evidence="2 3">
    <name type="scientific">Pseudoduganella aquatica</name>
    <dbReference type="NCBI Taxonomy" id="2660641"/>
    <lineage>
        <taxon>Bacteria</taxon>
        <taxon>Pseudomonadati</taxon>
        <taxon>Pseudomonadota</taxon>
        <taxon>Betaproteobacteria</taxon>
        <taxon>Burkholderiales</taxon>
        <taxon>Oxalobacteraceae</taxon>
        <taxon>Telluria group</taxon>
        <taxon>Pseudoduganella</taxon>
    </lineage>
</organism>